<dbReference type="Pfam" id="PF00646">
    <property type="entry name" value="F-box"/>
    <property type="match status" value="1"/>
</dbReference>
<dbReference type="Gene3D" id="1.20.1280.50">
    <property type="match status" value="1"/>
</dbReference>
<proteinExistence type="predicted"/>
<name>A0ABM0UT73_CAMSA</name>
<feature type="domain" description="F-box" evidence="2">
    <location>
        <begin position="23"/>
        <end position="59"/>
    </location>
</feature>
<dbReference type="PANTHER" id="PTHR31900:SF25">
    <property type="entry name" value="FBD DOMAIN-CONTAINING PROTEIN"/>
    <property type="match status" value="1"/>
</dbReference>
<dbReference type="InterPro" id="IPR006566">
    <property type="entry name" value="FBD"/>
</dbReference>
<gene>
    <name evidence="4" type="primary">LOC104728688</name>
</gene>
<dbReference type="SMART" id="SM00579">
    <property type="entry name" value="FBD"/>
    <property type="match status" value="1"/>
</dbReference>
<dbReference type="InterPro" id="IPR050232">
    <property type="entry name" value="FBL13/AtMIF1-like"/>
</dbReference>
<dbReference type="SUPFAM" id="SSF81383">
    <property type="entry name" value="F-box domain"/>
    <property type="match status" value="1"/>
</dbReference>
<dbReference type="PROSITE" id="PS50181">
    <property type="entry name" value="FBOX"/>
    <property type="match status" value="1"/>
</dbReference>
<protein>
    <submittedName>
        <fullName evidence="4">FBD-associated F-box protein At5g53635</fullName>
    </submittedName>
</protein>
<dbReference type="InterPro" id="IPR053781">
    <property type="entry name" value="F-box_AtFBL13-like"/>
</dbReference>
<dbReference type="SMART" id="SM00256">
    <property type="entry name" value="FBOX"/>
    <property type="match status" value="1"/>
</dbReference>
<feature type="compositionally biased region" description="Basic residues" evidence="1">
    <location>
        <begin position="1"/>
        <end position="16"/>
    </location>
</feature>
<dbReference type="Pfam" id="PF24758">
    <property type="entry name" value="LRR_At5g56370"/>
    <property type="match status" value="1"/>
</dbReference>
<dbReference type="SUPFAM" id="SSF52047">
    <property type="entry name" value="RNI-like"/>
    <property type="match status" value="1"/>
</dbReference>
<evidence type="ECO:0000313" key="4">
    <source>
        <dbReference type="RefSeq" id="XP_010445943.1"/>
    </source>
</evidence>
<dbReference type="PANTHER" id="PTHR31900">
    <property type="entry name" value="F-BOX/RNI SUPERFAMILY PROTEIN-RELATED"/>
    <property type="match status" value="1"/>
</dbReference>
<dbReference type="InterPro" id="IPR036047">
    <property type="entry name" value="F-box-like_dom_sf"/>
</dbReference>
<reference evidence="3" key="1">
    <citation type="journal article" date="2014" name="Nat. Commun.">
        <title>The emerging biofuel crop Camelina sativa retains a highly undifferentiated hexaploid genome structure.</title>
        <authorList>
            <person name="Kagale S."/>
            <person name="Koh C."/>
            <person name="Nixon J."/>
            <person name="Bollina V."/>
            <person name="Clarke W.E."/>
            <person name="Tuteja R."/>
            <person name="Spillane C."/>
            <person name="Robinson S.J."/>
            <person name="Links M.G."/>
            <person name="Clarke C."/>
            <person name="Higgins E.E."/>
            <person name="Huebert T."/>
            <person name="Sharpe A.G."/>
            <person name="Parkin I.A."/>
        </authorList>
    </citation>
    <scope>NUCLEOTIDE SEQUENCE [LARGE SCALE GENOMIC DNA]</scope>
    <source>
        <strain evidence="3">cv. DH55</strain>
    </source>
</reference>
<dbReference type="InterPro" id="IPR055411">
    <property type="entry name" value="LRR_FXL15/At3g58940/PEG3-like"/>
</dbReference>
<feature type="region of interest" description="Disordered" evidence="1">
    <location>
        <begin position="1"/>
        <end position="27"/>
    </location>
</feature>
<organism evidence="3 4">
    <name type="scientific">Camelina sativa</name>
    <name type="common">False flax</name>
    <name type="synonym">Myagrum sativum</name>
    <dbReference type="NCBI Taxonomy" id="90675"/>
    <lineage>
        <taxon>Eukaryota</taxon>
        <taxon>Viridiplantae</taxon>
        <taxon>Streptophyta</taxon>
        <taxon>Embryophyta</taxon>
        <taxon>Tracheophyta</taxon>
        <taxon>Spermatophyta</taxon>
        <taxon>Magnoliopsida</taxon>
        <taxon>eudicotyledons</taxon>
        <taxon>Gunneridae</taxon>
        <taxon>Pentapetalae</taxon>
        <taxon>rosids</taxon>
        <taxon>malvids</taxon>
        <taxon>Brassicales</taxon>
        <taxon>Brassicaceae</taxon>
        <taxon>Camelineae</taxon>
        <taxon>Camelina</taxon>
    </lineage>
</organism>
<dbReference type="GeneID" id="104728688"/>
<sequence length="466" mass="53510">MVGRGKAKQGRSKKSSSSRSKEEDRISQLPDPLICHILSHLPTKESVSTSVLSTRWKTLWLWVPILELDSRDFHNKFNAFVSFGNRFFHSDRVSCINKLKLYLFDDDEKDDSYITSWIEAALKRQVQHLNVFCPPDRSWYKIPTSLCICETLVSLKLFNVELDGVEFVSLPCLKTMHLKYVYYGKVATFERLISCCPVLEKLKIVGYETQEDDYKCIRVHSLSVKRLNIDLRDGMGDGEKYGVVIDALLLSSLTIDDEQAESYIISNLSANAKLDIHLDFGLHDFDEASVSSRRSSIRDFLLGISKVGEMIVCENTLKIICHYSKLEMSHSKLEPLPQFGYMSHLFAFIYVPDLKWLLTLLGSCPNLKSLVLVWAFYTAQRHSEEMIQISFPFVPECLLSSLMSVEIETSISGYASEMKIVRYFLENSVILKKLTLRLDYRANVNDIFKKLLKIPRRSITCEVVVE</sequence>
<evidence type="ECO:0000313" key="3">
    <source>
        <dbReference type="Proteomes" id="UP000694864"/>
    </source>
</evidence>
<dbReference type="Pfam" id="PF08387">
    <property type="entry name" value="FBD"/>
    <property type="match status" value="1"/>
</dbReference>
<dbReference type="Proteomes" id="UP000694864">
    <property type="component" value="Chromosome 2"/>
</dbReference>
<reference evidence="4" key="2">
    <citation type="submission" date="2025-08" db="UniProtKB">
        <authorList>
            <consortium name="RefSeq"/>
        </authorList>
    </citation>
    <scope>IDENTIFICATION</scope>
    <source>
        <tissue evidence="4">Leaf</tissue>
    </source>
</reference>
<evidence type="ECO:0000259" key="2">
    <source>
        <dbReference type="PROSITE" id="PS50181"/>
    </source>
</evidence>
<evidence type="ECO:0000256" key="1">
    <source>
        <dbReference type="SAM" id="MobiDB-lite"/>
    </source>
</evidence>
<dbReference type="CDD" id="cd22160">
    <property type="entry name" value="F-box_AtFBL13-like"/>
    <property type="match status" value="1"/>
</dbReference>
<dbReference type="RefSeq" id="XP_010445943.1">
    <property type="nucleotide sequence ID" value="XM_010447641.2"/>
</dbReference>
<keyword evidence="3" id="KW-1185">Reference proteome</keyword>
<dbReference type="InterPro" id="IPR001810">
    <property type="entry name" value="F-box_dom"/>
</dbReference>
<accession>A0ABM0UT73</accession>